<gene>
    <name evidence="1" type="ORF">HYN43_022950</name>
</gene>
<dbReference type="Proteomes" id="UP000270046">
    <property type="component" value="Chromosome"/>
</dbReference>
<protein>
    <submittedName>
        <fullName evidence="1">Uncharacterized protein</fullName>
    </submittedName>
</protein>
<name>A0A494W3R9_9SPHI</name>
<evidence type="ECO:0000313" key="1">
    <source>
        <dbReference type="EMBL" id="AYL97972.1"/>
    </source>
</evidence>
<proteinExistence type="predicted"/>
<reference evidence="1 2" key="1">
    <citation type="submission" date="2018-10" db="EMBL/GenBank/DDBJ databases">
        <title>Genome sequencing of Mucilaginibacter sp. HYN0043.</title>
        <authorList>
            <person name="Kim M."/>
            <person name="Yi H."/>
        </authorList>
    </citation>
    <scope>NUCLEOTIDE SEQUENCE [LARGE SCALE GENOMIC DNA]</scope>
    <source>
        <strain evidence="1 2">HYN0043</strain>
    </source>
</reference>
<evidence type="ECO:0000313" key="2">
    <source>
        <dbReference type="Proteomes" id="UP000270046"/>
    </source>
</evidence>
<accession>A0A494W3R9</accession>
<dbReference type="AlphaFoldDB" id="A0A494W3R9"/>
<dbReference type="KEGG" id="muh:HYN43_022950"/>
<organism evidence="1 2">
    <name type="scientific">Mucilaginibacter celer</name>
    <dbReference type="NCBI Taxonomy" id="2305508"/>
    <lineage>
        <taxon>Bacteria</taxon>
        <taxon>Pseudomonadati</taxon>
        <taxon>Bacteroidota</taxon>
        <taxon>Sphingobacteriia</taxon>
        <taxon>Sphingobacteriales</taxon>
        <taxon>Sphingobacteriaceae</taxon>
        <taxon>Mucilaginibacter</taxon>
    </lineage>
</organism>
<sequence>MPRVLIRWQSFYYYAYTLRTTTGYNSVLATLFAARFNPNFDLPDKLPFGVIVRSMLKIQYQRVSRLKI</sequence>
<dbReference type="EMBL" id="CP032869">
    <property type="protein sequence ID" value="AYL97972.1"/>
    <property type="molecule type" value="Genomic_DNA"/>
</dbReference>
<keyword evidence="2" id="KW-1185">Reference proteome</keyword>
<dbReference type="RefSeq" id="WP_119406255.1">
    <property type="nucleotide sequence ID" value="NZ_CP032869.1"/>
</dbReference>